<dbReference type="PANTHER" id="PTHR33678">
    <property type="entry name" value="BLL1576 PROTEIN"/>
    <property type="match status" value="1"/>
</dbReference>
<evidence type="ECO:0000313" key="3">
    <source>
        <dbReference type="Proteomes" id="UP000581769"/>
    </source>
</evidence>
<proteinExistence type="predicted"/>
<reference evidence="2 3" key="1">
    <citation type="submission" date="2020-08" db="EMBL/GenBank/DDBJ databases">
        <title>Sequencing the genomes of 1000 actinobacteria strains.</title>
        <authorList>
            <person name="Klenk H.-P."/>
        </authorList>
    </citation>
    <scope>NUCLEOTIDE SEQUENCE [LARGE SCALE GENOMIC DNA]</scope>
    <source>
        <strain evidence="2 3">DSM 45859</strain>
    </source>
</reference>
<keyword evidence="3" id="KW-1185">Reference proteome</keyword>
<dbReference type="AlphaFoldDB" id="A0A840J7G4"/>
<accession>A0A840J7G4</accession>
<name>A0A840J7G4_9PSEU</name>
<dbReference type="InterPro" id="IPR004291">
    <property type="entry name" value="Transposase_IS66_central"/>
</dbReference>
<dbReference type="Proteomes" id="UP000581769">
    <property type="component" value="Unassembled WGS sequence"/>
</dbReference>
<evidence type="ECO:0000313" key="2">
    <source>
        <dbReference type="EMBL" id="MBB4689545.1"/>
    </source>
</evidence>
<feature type="domain" description="Transposase IS66 central" evidence="1">
    <location>
        <begin position="31"/>
        <end position="90"/>
    </location>
</feature>
<organism evidence="2 3">
    <name type="scientific">Amycolatopsis jiangsuensis</name>
    <dbReference type="NCBI Taxonomy" id="1181879"/>
    <lineage>
        <taxon>Bacteria</taxon>
        <taxon>Bacillati</taxon>
        <taxon>Actinomycetota</taxon>
        <taxon>Actinomycetes</taxon>
        <taxon>Pseudonocardiales</taxon>
        <taxon>Pseudonocardiaceae</taxon>
        <taxon>Amycolatopsis</taxon>
    </lineage>
</organism>
<dbReference type="PANTHER" id="PTHR33678:SF1">
    <property type="entry name" value="BLL1576 PROTEIN"/>
    <property type="match status" value="1"/>
</dbReference>
<sequence>MIPPPVADPLLYAWRQAILVGLADNPSRPGRKQSKTRNLLERLRDRDDSVLRFARDLTAPFTNNLAERDLRPTKTQMKISGTFRSETSATAWARIRGYVSTARKHGLNAFEAILAAILGNPWTPTPSPTS</sequence>
<dbReference type="Pfam" id="PF03050">
    <property type="entry name" value="DDE_Tnp_IS66"/>
    <property type="match status" value="1"/>
</dbReference>
<dbReference type="RefSeq" id="WP_184784064.1">
    <property type="nucleotide sequence ID" value="NZ_JACHMG010000001.1"/>
</dbReference>
<protein>
    <recommendedName>
        <fullName evidence="1">Transposase IS66 central domain-containing protein</fullName>
    </recommendedName>
</protein>
<gene>
    <name evidence="2" type="ORF">BJY18_007030</name>
</gene>
<comment type="caution">
    <text evidence="2">The sequence shown here is derived from an EMBL/GenBank/DDBJ whole genome shotgun (WGS) entry which is preliminary data.</text>
</comment>
<evidence type="ECO:0000259" key="1">
    <source>
        <dbReference type="Pfam" id="PF03050"/>
    </source>
</evidence>
<dbReference type="EMBL" id="JACHMG010000001">
    <property type="protein sequence ID" value="MBB4689545.1"/>
    <property type="molecule type" value="Genomic_DNA"/>
</dbReference>
<dbReference type="InterPro" id="IPR052344">
    <property type="entry name" value="Transposase-related"/>
</dbReference>